<dbReference type="PANTHER" id="PTHR11895:SF151">
    <property type="entry name" value="GLUTAMYL-TRNA(GLN) AMIDOTRANSFERASE SUBUNIT A"/>
    <property type="match status" value="1"/>
</dbReference>
<evidence type="ECO:0000256" key="6">
    <source>
        <dbReference type="ARBA" id="ARBA00047407"/>
    </source>
</evidence>
<dbReference type="Gene3D" id="3.90.1300.10">
    <property type="entry name" value="Amidase signature (AS) domain"/>
    <property type="match status" value="1"/>
</dbReference>
<dbReference type="Proteomes" id="UP000033999">
    <property type="component" value="Unassembled WGS sequence"/>
</dbReference>
<evidence type="ECO:0000256" key="3">
    <source>
        <dbReference type="ARBA" id="ARBA00022741"/>
    </source>
</evidence>
<evidence type="ECO:0000313" key="9">
    <source>
        <dbReference type="EMBL" id="KKU06452.1"/>
    </source>
</evidence>
<evidence type="ECO:0000256" key="7">
    <source>
        <dbReference type="HAMAP-Rule" id="MF_00120"/>
    </source>
</evidence>
<dbReference type="Pfam" id="PF01425">
    <property type="entry name" value="Amidase"/>
    <property type="match status" value="1"/>
</dbReference>
<dbReference type="GO" id="GO:0006412">
    <property type="term" value="P:translation"/>
    <property type="evidence" value="ECO:0007669"/>
    <property type="project" value="UniProtKB-UniRule"/>
</dbReference>
<dbReference type="GO" id="GO:0005524">
    <property type="term" value="F:ATP binding"/>
    <property type="evidence" value="ECO:0007669"/>
    <property type="project" value="UniProtKB-KW"/>
</dbReference>
<dbReference type="GO" id="GO:0016740">
    <property type="term" value="F:transferase activity"/>
    <property type="evidence" value="ECO:0007669"/>
    <property type="project" value="UniProtKB-KW"/>
</dbReference>
<accession>A0A0G1MEC3</accession>
<feature type="active site" description="Charge relay system" evidence="7">
    <location>
        <position position="82"/>
    </location>
</feature>
<comment type="subunit">
    <text evidence="7">Heterotrimer of A, B and C subunits.</text>
</comment>
<dbReference type="HAMAP" id="MF_00120">
    <property type="entry name" value="GatA"/>
    <property type="match status" value="1"/>
</dbReference>
<feature type="active site" description="Acyl-ester intermediate" evidence="7">
    <location>
        <position position="181"/>
    </location>
</feature>
<keyword evidence="3 7" id="KW-0547">Nucleotide-binding</keyword>
<keyword evidence="9" id="KW-0808">Transferase</keyword>
<keyword evidence="2 7" id="KW-0436">Ligase</keyword>
<comment type="caution">
    <text evidence="9">The sequence shown here is derived from an EMBL/GenBank/DDBJ whole genome shotgun (WGS) entry which is preliminary data.</text>
</comment>
<keyword evidence="5 7" id="KW-0648">Protein biosynthesis</keyword>
<dbReference type="EC" id="6.3.5.7" evidence="7"/>
<dbReference type="InterPro" id="IPR004412">
    <property type="entry name" value="GatA"/>
</dbReference>
<reference evidence="9 10" key="1">
    <citation type="journal article" date="2015" name="Nature">
        <title>rRNA introns, odd ribosomes, and small enigmatic genomes across a large radiation of phyla.</title>
        <authorList>
            <person name="Brown C.T."/>
            <person name="Hug L.A."/>
            <person name="Thomas B.C."/>
            <person name="Sharon I."/>
            <person name="Castelle C.J."/>
            <person name="Singh A."/>
            <person name="Wilkins M.J."/>
            <person name="Williams K.H."/>
            <person name="Banfield J.F."/>
        </authorList>
    </citation>
    <scope>NUCLEOTIDE SEQUENCE [LARGE SCALE GENOMIC DNA]</scope>
</reference>
<dbReference type="PANTHER" id="PTHR11895">
    <property type="entry name" value="TRANSAMIDASE"/>
    <property type="match status" value="1"/>
</dbReference>
<dbReference type="EMBL" id="LCKX01000032">
    <property type="protein sequence ID" value="KKU06452.1"/>
    <property type="molecule type" value="Genomic_DNA"/>
</dbReference>
<evidence type="ECO:0000259" key="8">
    <source>
        <dbReference type="Pfam" id="PF01425"/>
    </source>
</evidence>
<dbReference type="InterPro" id="IPR000120">
    <property type="entry name" value="Amidase"/>
</dbReference>
<comment type="similarity">
    <text evidence="1 7">Belongs to the amidase family. GatA subfamily.</text>
</comment>
<dbReference type="InterPro" id="IPR036928">
    <property type="entry name" value="AS_sf"/>
</dbReference>
<evidence type="ECO:0000256" key="5">
    <source>
        <dbReference type="ARBA" id="ARBA00022917"/>
    </source>
</evidence>
<evidence type="ECO:0000256" key="2">
    <source>
        <dbReference type="ARBA" id="ARBA00022598"/>
    </source>
</evidence>
<evidence type="ECO:0000256" key="4">
    <source>
        <dbReference type="ARBA" id="ARBA00022840"/>
    </source>
</evidence>
<dbReference type="GO" id="GO:0050567">
    <property type="term" value="F:glutaminyl-tRNA synthase (glutamine-hydrolyzing) activity"/>
    <property type="evidence" value="ECO:0007669"/>
    <property type="project" value="UniProtKB-UniRule"/>
</dbReference>
<comment type="catalytic activity">
    <reaction evidence="6 7">
        <text>L-glutamyl-tRNA(Gln) + L-glutamine + ATP + H2O = L-glutaminyl-tRNA(Gln) + L-glutamate + ADP + phosphate + H(+)</text>
        <dbReference type="Rhea" id="RHEA:17521"/>
        <dbReference type="Rhea" id="RHEA-COMP:9681"/>
        <dbReference type="Rhea" id="RHEA-COMP:9684"/>
        <dbReference type="ChEBI" id="CHEBI:15377"/>
        <dbReference type="ChEBI" id="CHEBI:15378"/>
        <dbReference type="ChEBI" id="CHEBI:29985"/>
        <dbReference type="ChEBI" id="CHEBI:30616"/>
        <dbReference type="ChEBI" id="CHEBI:43474"/>
        <dbReference type="ChEBI" id="CHEBI:58359"/>
        <dbReference type="ChEBI" id="CHEBI:78520"/>
        <dbReference type="ChEBI" id="CHEBI:78521"/>
        <dbReference type="ChEBI" id="CHEBI:456216"/>
        <dbReference type="EC" id="6.3.5.7"/>
    </reaction>
</comment>
<feature type="domain" description="Amidase" evidence="8">
    <location>
        <begin position="25"/>
        <end position="469"/>
    </location>
</feature>
<dbReference type="PATRIC" id="fig|1619041.3.peg.827"/>
<sequence length="488" mass="52838">MIKQLPLIIEEAREGLRAKKFSCRELVDAYFERIEKIDGTLNSFITIEKESARVCANECDEQIALTGYPEDKPLFGIPFAVKDAICTEGIRSTASAKILDNYIPPFDATVIAKLKNAGGIILGKNNCDAFGHGASNENSQYGPVPNPWNIKMVAGGSSGGSAAAVSANFCAFAIGEDTGGSIRQPAAFCGLAGLRPSYGRNSRYGVMPMASSLDTVGPLARTVQDVALLMEVMAGKDERDGTTVQDAVPAYSAEIAKLPKKLRVGLPQEYFTGDLEEETKNIIEKAIEDIKNLGVQVSEVSLPHTKFSVPVYYIVVPAEDSSNLGRMDGIRYGVRAEVDNLFDTYAESRAIGFPTEVKRRIMIGTFSLSSGYYDAYYAHAQKVRTLIRQDFDKVFETVDLLLTPTTPTPAFPLGSKTEDPIAMYLADVFAVSASLAGLPALSVSAGFNAAGLPVGLQIIGPRLHELEVLQLGYAYEQINKWFLKQPSL</sequence>
<dbReference type="InterPro" id="IPR023631">
    <property type="entry name" value="Amidase_dom"/>
</dbReference>
<dbReference type="NCBIfam" id="TIGR00132">
    <property type="entry name" value="gatA"/>
    <property type="match status" value="1"/>
</dbReference>
<comment type="function">
    <text evidence="7">Allows the formation of correctly charged Gln-tRNA(Gln) through the transamidation of misacylated Glu-tRNA(Gln) in organisms which lack glutaminyl-tRNA synthetase. The reaction takes place in the presence of glutamine and ATP through an activated gamma-phospho-Glu-tRNA(Gln).</text>
</comment>
<organism evidence="9 10">
    <name type="scientific">Candidatus Magasanikbacteria bacterium GW2011_GWA2_45_39</name>
    <dbReference type="NCBI Taxonomy" id="1619041"/>
    <lineage>
        <taxon>Bacteria</taxon>
        <taxon>Candidatus Magasanikiibacteriota</taxon>
    </lineage>
</organism>
<evidence type="ECO:0000256" key="1">
    <source>
        <dbReference type="ARBA" id="ARBA00008069"/>
    </source>
</evidence>
<proteinExistence type="inferred from homology"/>
<evidence type="ECO:0000313" key="10">
    <source>
        <dbReference type="Proteomes" id="UP000033999"/>
    </source>
</evidence>
<dbReference type="GO" id="GO:0030956">
    <property type="term" value="C:glutamyl-tRNA(Gln) amidotransferase complex"/>
    <property type="evidence" value="ECO:0007669"/>
    <property type="project" value="InterPro"/>
</dbReference>
<feature type="active site" description="Charge relay system" evidence="7">
    <location>
        <position position="157"/>
    </location>
</feature>
<dbReference type="AlphaFoldDB" id="A0A0G1MEC3"/>
<dbReference type="PROSITE" id="PS00571">
    <property type="entry name" value="AMIDASES"/>
    <property type="match status" value="1"/>
</dbReference>
<keyword evidence="4 7" id="KW-0067">ATP-binding</keyword>
<dbReference type="SUPFAM" id="SSF75304">
    <property type="entry name" value="Amidase signature (AS) enzymes"/>
    <property type="match status" value="1"/>
</dbReference>
<name>A0A0G1MEC3_9BACT</name>
<protein>
    <recommendedName>
        <fullName evidence="7">Glutamyl-tRNA(Gln) amidotransferase subunit A</fullName>
        <shortName evidence="7">Glu-ADT subunit A</shortName>
        <ecNumber evidence="7">6.3.5.7</ecNumber>
    </recommendedName>
</protein>
<dbReference type="InterPro" id="IPR020556">
    <property type="entry name" value="Amidase_CS"/>
</dbReference>
<gene>
    <name evidence="7" type="primary">gatA</name>
    <name evidence="9" type="ORF">UX10_C0032G0003</name>
</gene>